<evidence type="ECO:0000256" key="3">
    <source>
        <dbReference type="SAM" id="Phobius"/>
    </source>
</evidence>
<feature type="transmembrane region" description="Helical" evidence="3">
    <location>
        <begin position="25"/>
        <end position="48"/>
    </location>
</feature>
<evidence type="ECO:0000256" key="1">
    <source>
        <dbReference type="ARBA" id="ARBA00004127"/>
    </source>
</evidence>
<keyword evidence="3" id="KW-0472">Membrane</keyword>
<dbReference type="PANTHER" id="PTHR43337:SF1">
    <property type="entry name" value="XANTHINE_URACIL PERMEASE C887.17-RELATED"/>
    <property type="match status" value="1"/>
</dbReference>
<name>Q14LF0_SPICI</name>
<protein>
    <submittedName>
        <fullName evidence="4">Hypothetical permease n-terminal and c-terminal truncated transmembrane protein</fullName>
    </submittedName>
</protein>
<dbReference type="GO" id="GO:0012505">
    <property type="term" value="C:endomembrane system"/>
    <property type="evidence" value="ECO:0007669"/>
    <property type="project" value="UniProtKB-SubCell"/>
</dbReference>
<sequence>MSVRPNMLSSAPDINHLTNSNQNMAFGGIFIATAIGAFIATLIMGLSANMPVGLEPGMGLNAIFTFNVANNGLGYQGALIAVMISGIFFCLISMTKLRTIINWW</sequence>
<proteinExistence type="predicted"/>
<gene>
    <name evidence="4" type="ORF">SPICI19_030</name>
</gene>
<dbReference type="AlphaFoldDB" id="Q14LF0"/>
<evidence type="ECO:0000256" key="2">
    <source>
        <dbReference type="ARBA" id="ARBA00022448"/>
    </source>
</evidence>
<dbReference type="GO" id="GO:0005886">
    <property type="term" value="C:plasma membrane"/>
    <property type="evidence" value="ECO:0007669"/>
    <property type="project" value="TreeGrafter"/>
</dbReference>
<keyword evidence="2" id="KW-0813">Transport</keyword>
<dbReference type="InterPro" id="IPR045018">
    <property type="entry name" value="Azg-like"/>
</dbReference>
<comment type="subcellular location">
    <subcellularLocation>
        <location evidence="1">Endomembrane system</location>
        <topology evidence="1">Multi-pass membrane protein</topology>
    </subcellularLocation>
</comment>
<keyword evidence="3 4" id="KW-0812">Transmembrane</keyword>
<reference evidence="4" key="1">
    <citation type="journal article" date="2010" name="Appl. Environ. Microbiol.">
        <title>Partial chromosome sequence of Spiroplasma citri reveals extensive viral invasion and important gene decay.</title>
        <authorList>
            <person name="Carle P."/>
            <person name="Saillard C."/>
            <person name="Carrere N."/>
            <person name="Carrere S."/>
            <person name="Duret S."/>
            <person name="Eveillard S."/>
            <person name="Gaurivaud P."/>
            <person name="Gourgues G."/>
            <person name="Gouzy J."/>
            <person name="Salar P."/>
            <person name="Verdin E."/>
            <person name="Breton M."/>
            <person name="Blanchard A."/>
            <person name="Laigret F."/>
            <person name="Bove J.M."/>
            <person name="Renaudin J."/>
            <person name="Foissac X."/>
        </authorList>
    </citation>
    <scope>NUCLEOTIDE SEQUENCE</scope>
    <source>
        <strain evidence="4">GII3-3X</strain>
    </source>
</reference>
<dbReference type="GO" id="GO:0005345">
    <property type="term" value="F:purine nucleobase transmembrane transporter activity"/>
    <property type="evidence" value="ECO:0007669"/>
    <property type="project" value="TreeGrafter"/>
</dbReference>
<feature type="transmembrane region" description="Helical" evidence="3">
    <location>
        <begin position="73"/>
        <end position="94"/>
    </location>
</feature>
<dbReference type="PANTHER" id="PTHR43337">
    <property type="entry name" value="XANTHINE/URACIL PERMEASE C887.17-RELATED"/>
    <property type="match status" value="1"/>
</dbReference>
<accession>Q14LF0</accession>
<organism evidence="4">
    <name type="scientific">Spiroplasma citri</name>
    <dbReference type="NCBI Taxonomy" id="2133"/>
    <lineage>
        <taxon>Bacteria</taxon>
        <taxon>Bacillati</taxon>
        <taxon>Mycoplasmatota</taxon>
        <taxon>Mollicutes</taxon>
        <taxon>Entomoplasmatales</taxon>
        <taxon>Spiroplasmataceae</taxon>
        <taxon>Spiroplasma</taxon>
    </lineage>
</organism>
<keyword evidence="3" id="KW-1133">Transmembrane helix</keyword>
<evidence type="ECO:0000313" key="4">
    <source>
        <dbReference type="EMBL" id="CAK99680.1"/>
    </source>
</evidence>
<dbReference type="EMBL" id="AM285320">
    <property type="protein sequence ID" value="CAK99680.1"/>
    <property type="molecule type" value="Genomic_DNA"/>
</dbReference>